<protein>
    <submittedName>
        <fullName evidence="11">FAD-dependent 5-carboxymethylaminomethyl-2-thiouridine(34) oxidoreductase MnmC</fullName>
        <ecNumber evidence="11">2.1.1.61</ecNumber>
    </submittedName>
</protein>
<evidence type="ECO:0000256" key="3">
    <source>
        <dbReference type="ARBA" id="ARBA00022630"/>
    </source>
</evidence>
<dbReference type="Proteomes" id="UP001595926">
    <property type="component" value="Unassembled WGS sequence"/>
</dbReference>
<keyword evidence="6" id="KW-0819">tRNA processing</keyword>
<dbReference type="RefSeq" id="WP_119330117.1">
    <property type="nucleotide sequence ID" value="NZ_JBHSJH010000002.1"/>
</dbReference>
<dbReference type="PROSITE" id="PS51257">
    <property type="entry name" value="PROKAR_LIPOPROTEIN"/>
    <property type="match status" value="1"/>
</dbReference>
<proteinExistence type="predicted"/>
<evidence type="ECO:0000256" key="5">
    <source>
        <dbReference type="ARBA" id="ARBA00022691"/>
    </source>
</evidence>
<evidence type="ECO:0000256" key="4">
    <source>
        <dbReference type="ARBA" id="ARBA00022679"/>
    </source>
</evidence>
<dbReference type="Pfam" id="PF01266">
    <property type="entry name" value="DAO"/>
    <property type="match status" value="1"/>
</dbReference>
<evidence type="ECO:0000256" key="6">
    <source>
        <dbReference type="ARBA" id="ARBA00022694"/>
    </source>
</evidence>
<keyword evidence="9" id="KW-0511">Multifunctional enzyme</keyword>
<dbReference type="PANTHER" id="PTHR13847:SF283">
    <property type="entry name" value="TRNA 5-METHYLAMINOMETHYL-2-THIOURIDINE BIOSYNTHESIS BIFUNCTIONAL PROTEIN MNMC"/>
    <property type="match status" value="1"/>
</dbReference>
<name>A0ABV9TDF3_9GAMM</name>
<comment type="caution">
    <text evidence="11">The sequence shown here is derived from an EMBL/GenBank/DDBJ whole genome shotgun (WGS) entry which is preliminary data.</text>
</comment>
<accession>A0ABV9TDF3</accession>
<dbReference type="GO" id="GO:0032259">
    <property type="term" value="P:methylation"/>
    <property type="evidence" value="ECO:0007669"/>
    <property type="project" value="UniProtKB-KW"/>
</dbReference>
<evidence type="ECO:0000256" key="8">
    <source>
        <dbReference type="ARBA" id="ARBA00023002"/>
    </source>
</evidence>
<reference evidence="12" key="1">
    <citation type="journal article" date="2019" name="Int. J. Syst. Evol. Microbiol.">
        <title>The Global Catalogue of Microorganisms (GCM) 10K type strain sequencing project: providing services to taxonomists for standard genome sequencing and annotation.</title>
        <authorList>
            <consortium name="The Broad Institute Genomics Platform"/>
            <consortium name="The Broad Institute Genome Sequencing Center for Infectious Disease"/>
            <person name="Wu L."/>
            <person name="Ma J."/>
        </authorList>
    </citation>
    <scope>NUCLEOTIDE SEQUENCE [LARGE SCALE GENOMIC DNA]</scope>
    <source>
        <strain evidence="12">CGMCC 1.13718</strain>
    </source>
</reference>
<evidence type="ECO:0000256" key="7">
    <source>
        <dbReference type="ARBA" id="ARBA00022827"/>
    </source>
</evidence>
<evidence type="ECO:0000259" key="10">
    <source>
        <dbReference type="Pfam" id="PF01266"/>
    </source>
</evidence>
<dbReference type="PANTHER" id="PTHR13847">
    <property type="entry name" value="SARCOSINE DEHYDROGENASE-RELATED"/>
    <property type="match status" value="1"/>
</dbReference>
<dbReference type="EMBL" id="JBHSJH010000002">
    <property type="protein sequence ID" value="MFC4892769.1"/>
    <property type="molecule type" value="Genomic_DNA"/>
</dbReference>
<dbReference type="Gene3D" id="3.30.9.10">
    <property type="entry name" value="D-Amino Acid Oxidase, subunit A, domain 2"/>
    <property type="match status" value="1"/>
</dbReference>
<dbReference type="SUPFAM" id="SSF51905">
    <property type="entry name" value="FAD/NAD(P)-binding domain"/>
    <property type="match status" value="1"/>
</dbReference>
<evidence type="ECO:0000256" key="2">
    <source>
        <dbReference type="ARBA" id="ARBA00022603"/>
    </source>
</evidence>
<dbReference type="InterPro" id="IPR017610">
    <property type="entry name" value="tRNA_S-uridine_synth_MnmC_C"/>
</dbReference>
<keyword evidence="12" id="KW-1185">Reference proteome</keyword>
<keyword evidence="3" id="KW-0285">Flavoprotein</keyword>
<dbReference type="Gene3D" id="3.50.50.60">
    <property type="entry name" value="FAD/NAD(P)-binding domain"/>
    <property type="match status" value="1"/>
</dbReference>
<evidence type="ECO:0000313" key="12">
    <source>
        <dbReference type="Proteomes" id="UP001595926"/>
    </source>
</evidence>
<keyword evidence="5" id="KW-0949">S-adenosyl-L-methionine</keyword>
<organism evidence="11 12">
    <name type="scientific">Pseudofrancisella aestuarii</name>
    <dbReference type="NCBI Taxonomy" id="2670347"/>
    <lineage>
        <taxon>Bacteria</taxon>
        <taxon>Pseudomonadati</taxon>
        <taxon>Pseudomonadota</taxon>
        <taxon>Gammaproteobacteria</taxon>
        <taxon>Thiotrichales</taxon>
        <taxon>Francisellaceae</taxon>
        <taxon>Pseudofrancisella</taxon>
    </lineage>
</organism>
<keyword evidence="4 11" id="KW-0808">Transferase</keyword>
<dbReference type="EC" id="2.1.1.61" evidence="11"/>
<dbReference type="NCBIfam" id="TIGR03197">
    <property type="entry name" value="MnmC_Cterm"/>
    <property type="match status" value="1"/>
</dbReference>
<dbReference type="InterPro" id="IPR036188">
    <property type="entry name" value="FAD/NAD-bd_sf"/>
</dbReference>
<keyword evidence="1" id="KW-0963">Cytoplasm</keyword>
<evidence type="ECO:0000313" key="11">
    <source>
        <dbReference type="EMBL" id="MFC4892769.1"/>
    </source>
</evidence>
<feature type="domain" description="FAD dependent oxidoreductase" evidence="10">
    <location>
        <begin position="4"/>
        <end position="367"/>
    </location>
</feature>
<dbReference type="GO" id="GO:0004808">
    <property type="term" value="F:tRNA (5-methylaminomethyl-2-thiouridylate)(34)-methyltransferase activity"/>
    <property type="evidence" value="ECO:0007669"/>
    <property type="project" value="UniProtKB-EC"/>
</dbReference>
<keyword evidence="2 11" id="KW-0489">Methyltransferase</keyword>
<keyword evidence="7" id="KW-0274">FAD</keyword>
<evidence type="ECO:0000256" key="1">
    <source>
        <dbReference type="ARBA" id="ARBA00022490"/>
    </source>
</evidence>
<keyword evidence="8" id="KW-0560">Oxidoreductase</keyword>
<gene>
    <name evidence="11" type="primary">mnmC</name>
    <name evidence="11" type="ORF">ACFPDQ_06860</name>
</gene>
<dbReference type="InterPro" id="IPR006076">
    <property type="entry name" value="FAD-dep_OxRdtase"/>
</dbReference>
<evidence type="ECO:0000256" key="9">
    <source>
        <dbReference type="ARBA" id="ARBA00023268"/>
    </source>
</evidence>
<sequence>MSKKVAIIGAGLAGCALAYELSQHKDFLITIIDKNSDFASEASGNFAGILRPYLTNDNNFSEQFHTLGYEILNDYIKKNQADIEICSKGVLHVLSNPKEALRYSKIFANRQISSDLAVLLDSKESSKLLGKKIDHDSIYYPNALSLIPKSLCKIWLNSSEAKLKLDSELKTIKKTQNQKWLLQFQDYQEEFDIVIFAGAYELFNQIDYLKNIPVYPSQGQLTVIKESINTDFTIMDKGYLIPHYLNNLQVVGATFRENSDTSGEVRDCDHQENLNHIKEIFPEEYIPMESILDSRVSTRCVTSDHLPLVGKLVDYDLFREMFFKPLSKGYPKNKMPNVIYEEGLYLSSGFGSKGISSSLLSAKIISNLIRCDRNIISNKLLEALSPQRFWIREFKKFKN</sequence>